<evidence type="ECO:0000313" key="3">
    <source>
        <dbReference type="Proteomes" id="UP001057455"/>
    </source>
</evidence>
<dbReference type="OrthoDB" id="366434at2759"/>
<dbReference type="Proteomes" id="UP001057455">
    <property type="component" value="Unassembled WGS sequence"/>
</dbReference>
<feature type="chain" id="PRO_5040791666" evidence="1">
    <location>
        <begin position="23"/>
        <end position="1296"/>
    </location>
</feature>
<keyword evidence="3" id="KW-1185">Reference proteome</keyword>
<keyword evidence="1" id="KW-0732">Signal</keyword>
<organism evidence="2 3">
    <name type="scientific">Babesia ovis</name>
    <dbReference type="NCBI Taxonomy" id="5869"/>
    <lineage>
        <taxon>Eukaryota</taxon>
        <taxon>Sar</taxon>
        <taxon>Alveolata</taxon>
        <taxon>Apicomplexa</taxon>
        <taxon>Aconoidasida</taxon>
        <taxon>Piroplasmida</taxon>
        <taxon>Babesiidae</taxon>
        <taxon>Babesia</taxon>
    </lineage>
</organism>
<accession>A0A9W5TAL7</accession>
<name>A0A9W5TAL7_BABOV</name>
<reference evidence="2" key="1">
    <citation type="submission" date="2019-12" db="EMBL/GenBank/DDBJ databases">
        <title>Genome sequence of Babesia ovis.</title>
        <authorList>
            <person name="Yamagishi J."/>
            <person name="Sevinc F."/>
            <person name="Xuan X."/>
        </authorList>
    </citation>
    <scope>NUCLEOTIDE SEQUENCE</scope>
    <source>
        <strain evidence="2">Selcuk</strain>
    </source>
</reference>
<dbReference type="EMBL" id="BLIY01000016">
    <property type="protein sequence ID" value="GFE54517.1"/>
    <property type="molecule type" value="Genomic_DNA"/>
</dbReference>
<feature type="signal peptide" evidence="1">
    <location>
        <begin position="1"/>
        <end position="22"/>
    </location>
</feature>
<sequence length="1296" mass="147762">MTGWNLFSNIVGIALWATLVGATTTKSCFDGSNDVCNNLLTPPLDFGVLDVQRVKDKVHVKFDFYAPSIVASTVKPNELDLVLLSPLGLKFVKEVEAFKSETQAIVHDPKLKFMDPVANYYAQVEAKLTSEKAPKKYLAEILSKLPKLYSSVMGIYSAEAQSSYVSACKLEHKDQRKVAVVKKGVKNLAVGHYTWVGEFEYDTEYYKLKCKIDDHNWLLGLIQKDSEKTIDTNVTPLCINSDEISANMMFKYAGESKSKVLTCHGRRVPNSTLDAMDNISSFAFSADVRVNHLLRDKYMLFNIYLSKNDETLETLKDGYIFQIYFPQFLDDSSAAKITGAQFFNHISKKPKYSYNDLGLNPMLSIHFPTPKASSVGIKDTIKIDVTKVLHRLPLFEEIAVAIDVPLDKLKGAKSIYELNAWIDKNKKELVTNERDSKTEYSKGWLVDLYWYLTYTYPNKYRVWPPETLLSRPKHGTFTKGILTKHAPSRYLTLLHIGKRYVSPLQGGYIILQLPLKDVTYDENYLDGQAYSNGTDITYRYDPVTRRVTVDLRKMTTYRDFNKPFEGYVVPIPFKSDLAVETLINSNDWKIAVFEDERTFNGHLDVSLVPSLYMNQVSFKPSLWKYIENKSVLDCHFVFSKTDTKFVASVNTVVYAYTSFTVAFEKSVLEEANCNVTVMGDSVIQAQSVCDKDGKKATIYAHSAKSYIGTVDAISVVFDFKSHTECVRKYGVVSITVVGRNDETPVDESIGLVKSFEALKSEEETIVEGKVELDKLASSAKPADGCFSAASRIVTVGFNDNTRGVYFLTRVHDCQSPWLPPTGFDKSNEFSLKLLPDPDRKEAVVHRTVGDVYRVKSLSEGPSPLEIVAMRSKRFMEHTLYIFFTNDILDSLKTENMKIGPGSFDGELEIIERFMTHISDDWFSNIFGDIKYVYYDRWTHNVYIRRKVLFTESKEIKDEERVIRNVYKINSAIEHLLDDGFAHTTPTSMTESFSVLAFMGTESHSKMDRKNLKKFVEKMYSRHSTTQPIFMKVYLLDKQVNLDRSLKCKVDPFTIPMQPTETMIDERTSPSDISKYLISTMSGNHEIYSFVFESVATKVEDTKMPKSPSALKSGKIEREPQRKSFEVLIQFVRQHSPICPRNGRHIFLESLYSFMVQVYDTLARENIIVAACMKYDDKDDYTKMKQQYSLHYKGEEVLKINPGMSKSNIDTGHVYDSCNIYSLYKHMPKTLHYDANIEYTSDLTKAFNQPRVKLGDDMGPVPLTYKGTKQTAVKVDFKKPSTSIFDYYPFTESSINA</sequence>
<evidence type="ECO:0000256" key="1">
    <source>
        <dbReference type="SAM" id="SignalP"/>
    </source>
</evidence>
<gene>
    <name evidence="2" type="ORF">BaOVIS_019210</name>
</gene>
<comment type="caution">
    <text evidence="2">The sequence shown here is derived from an EMBL/GenBank/DDBJ whole genome shotgun (WGS) entry which is preliminary data.</text>
</comment>
<proteinExistence type="predicted"/>
<protein>
    <submittedName>
        <fullName evidence="2">Uncharacterized protein</fullName>
    </submittedName>
</protein>
<evidence type="ECO:0000313" key="2">
    <source>
        <dbReference type="EMBL" id="GFE54517.1"/>
    </source>
</evidence>